<dbReference type="SUPFAM" id="SSF51621">
    <property type="entry name" value="Phosphoenolpyruvate/pyruvate domain"/>
    <property type="match status" value="1"/>
</dbReference>
<dbReference type="GO" id="GO:0000287">
    <property type="term" value="F:magnesium ion binding"/>
    <property type="evidence" value="ECO:0007669"/>
    <property type="project" value="TreeGrafter"/>
</dbReference>
<dbReference type="AlphaFoldDB" id="A0A5C4M900"/>
<gene>
    <name evidence="7" type="ORF">FG385_02940</name>
</gene>
<dbReference type="InterPro" id="IPR015813">
    <property type="entry name" value="Pyrv/PenolPyrv_kinase-like_dom"/>
</dbReference>
<dbReference type="InterPro" id="IPR040442">
    <property type="entry name" value="Pyrv_kinase-like_dom_sf"/>
</dbReference>
<evidence type="ECO:0000256" key="5">
    <source>
        <dbReference type="PIRSR" id="PIRSR015582-2"/>
    </source>
</evidence>
<evidence type="ECO:0000256" key="3">
    <source>
        <dbReference type="ARBA" id="ARBA00022842"/>
    </source>
</evidence>
<reference evidence="7 8" key="1">
    <citation type="submission" date="2019-06" db="EMBL/GenBank/DDBJ databases">
        <title>Amycolatopsis alkalitolerans sp. nov., isolated from Gastrodia elata Blume.</title>
        <authorList>
            <person name="Narsing Rao M.P."/>
            <person name="Li W.J."/>
        </authorList>
    </citation>
    <scope>NUCLEOTIDE SEQUENCE [LARGE SCALE GENOMIC DNA]</scope>
    <source>
        <strain evidence="7 8">SYSUP0005</strain>
    </source>
</reference>
<keyword evidence="2 5" id="KW-0479">Metal-binding</keyword>
<feature type="domain" description="HpcH/HpaI aldolase/citrate lyase" evidence="6">
    <location>
        <begin position="108"/>
        <end position="209"/>
    </location>
</feature>
<dbReference type="Pfam" id="PF03328">
    <property type="entry name" value="HpcH_HpaI"/>
    <property type="match status" value="2"/>
</dbReference>
<keyword evidence="8" id="KW-1185">Reference proteome</keyword>
<feature type="domain" description="HpcH/HpaI aldolase/citrate lyase" evidence="6">
    <location>
        <begin position="12"/>
        <end position="107"/>
    </location>
</feature>
<dbReference type="GO" id="GO:0016829">
    <property type="term" value="F:lyase activity"/>
    <property type="evidence" value="ECO:0007669"/>
    <property type="project" value="UniProtKB-KW"/>
</dbReference>
<feature type="binding site" evidence="5">
    <location>
        <position position="115"/>
    </location>
    <ligand>
        <name>Mg(2+)</name>
        <dbReference type="ChEBI" id="CHEBI:18420"/>
    </ligand>
</feature>
<evidence type="ECO:0000313" key="7">
    <source>
        <dbReference type="EMBL" id="TNC29078.1"/>
    </source>
</evidence>
<keyword evidence="3 5" id="KW-0460">Magnesium</keyword>
<sequence>MALDFERMVAARALLFVPGHRADRFDKAVASGADAVILDLEDAVAAADKDAARSHVDEWLSGGGTALVRINGSDTPEFEPDLELVAKHGCPVMLPKAEDPRVLARIEAPLLPIIETARGIEAATALCAVENVARVAFGSVDLATQLGVRHDDELALGYARSRLVLASAANGIAPPIDGVTTDLTGESALTADVRHARRLGFGGKLCIHPRQVPLVREGFAPTEEELSWARRVLAAGDSVSAVDGQMVDRPVLERARRLLARQ</sequence>
<keyword evidence="7" id="KW-0456">Lyase</keyword>
<evidence type="ECO:0000256" key="2">
    <source>
        <dbReference type="ARBA" id="ARBA00022723"/>
    </source>
</evidence>
<dbReference type="PANTHER" id="PTHR32308:SF10">
    <property type="entry name" value="CITRATE LYASE SUBUNIT BETA"/>
    <property type="match status" value="1"/>
</dbReference>
<comment type="cofactor">
    <cofactor evidence="1">
        <name>Mg(2+)</name>
        <dbReference type="ChEBI" id="CHEBI:18420"/>
    </cofactor>
</comment>
<protein>
    <submittedName>
        <fullName evidence="7">CoA ester lyase</fullName>
    </submittedName>
</protein>
<dbReference type="EMBL" id="VDFW01000002">
    <property type="protein sequence ID" value="TNC29078.1"/>
    <property type="molecule type" value="Genomic_DNA"/>
</dbReference>
<feature type="binding site" evidence="5">
    <location>
        <position position="141"/>
    </location>
    <ligand>
        <name>Mg(2+)</name>
        <dbReference type="ChEBI" id="CHEBI:18420"/>
    </ligand>
</feature>
<accession>A0A5C4M900</accession>
<dbReference type="InterPro" id="IPR005000">
    <property type="entry name" value="Aldolase/citrate-lyase_domain"/>
</dbReference>
<evidence type="ECO:0000259" key="6">
    <source>
        <dbReference type="Pfam" id="PF03328"/>
    </source>
</evidence>
<dbReference type="OrthoDB" id="5172636at2"/>
<dbReference type="PIRSF" id="PIRSF015582">
    <property type="entry name" value="Cit_lyase_B"/>
    <property type="match status" value="1"/>
</dbReference>
<proteinExistence type="predicted"/>
<dbReference type="InterPro" id="IPR011206">
    <property type="entry name" value="Citrate_lyase_beta/mcl1/mcl2"/>
</dbReference>
<dbReference type="GO" id="GO:0006107">
    <property type="term" value="P:oxaloacetate metabolic process"/>
    <property type="evidence" value="ECO:0007669"/>
    <property type="project" value="TreeGrafter"/>
</dbReference>
<comment type="caution">
    <text evidence="7">The sequence shown here is derived from an EMBL/GenBank/DDBJ whole genome shotgun (WGS) entry which is preliminary data.</text>
</comment>
<dbReference type="RefSeq" id="WP_139095022.1">
    <property type="nucleotide sequence ID" value="NZ_VDFW01000002.1"/>
</dbReference>
<feature type="binding site" evidence="4">
    <location>
        <position position="115"/>
    </location>
    <ligand>
        <name>substrate</name>
    </ligand>
</feature>
<evidence type="ECO:0000256" key="4">
    <source>
        <dbReference type="PIRSR" id="PIRSR015582-1"/>
    </source>
</evidence>
<dbReference type="PANTHER" id="PTHR32308">
    <property type="entry name" value="LYASE BETA SUBUNIT, PUTATIVE (AFU_ORTHOLOGUE AFUA_4G13030)-RELATED"/>
    <property type="match status" value="1"/>
</dbReference>
<dbReference type="Gene3D" id="3.20.20.60">
    <property type="entry name" value="Phosphoenolpyruvate-binding domains"/>
    <property type="match status" value="1"/>
</dbReference>
<feature type="binding site" evidence="4">
    <location>
        <position position="69"/>
    </location>
    <ligand>
        <name>substrate</name>
    </ligand>
</feature>
<name>A0A5C4M900_9PSEU</name>
<organism evidence="7 8">
    <name type="scientific">Amycolatopsis alkalitolerans</name>
    <dbReference type="NCBI Taxonomy" id="2547244"/>
    <lineage>
        <taxon>Bacteria</taxon>
        <taxon>Bacillati</taxon>
        <taxon>Actinomycetota</taxon>
        <taxon>Actinomycetes</taxon>
        <taxon>Pseudonocardiales</taxon>
        <taxon>Pseudonocardiaceae</taxon>
        <taxon>Amycolatopsis</taxon>
    </lineage>
</organism>
<evidence type="ECO:0000256" key="1">
    <source>
        <dbReference type="ARBA" id="ARBA00001946"/>
    </source>
</evidence>
<evidence type="ECO:0000313" key="8">
    <source>
        <dbReference type="Proteomes" id="UP000305546"/>
    </source>
</evidence>
<dbReference type="Proteomes" id="UP000305546">
    <property type="component" value="Unassembled WGS sequence"/>
</dbReference>